<reference evidence="4" key="1">
    <citation type="journal article" date="2020" name="Stud. Mycol.">
        <title>101 Dothideomycetes genomes: a test case for predicting lifestyles and emergence of pathogens.</title>
        <authorList>
            <person name="Haridas S."/>
            <person name="Albert R."/>
            <person name="Binder M."/>
            <person name="Bloem J."/>
            <person name="Labutti K."/>
            <person name="Salamov A."/>
            <person name="Andreopoulos B."/>
            <person name="Baker S."/>
            <person name="Barry K."/>
            <person name="Bills G."/>
            <person name="Bluhm B."/>
            <person name="Cannon C."/>
            <person name="Castanera R."/>
            <person name="Culley D."/>
            <person name="Daum C."/>
            <person name="Ezra D."/>
            <person name="Gonzalez J."/>
            <person name="Henrissat B."/>
            <person name="Kuo A."/>
            <person name="Liang C."/>
            <person name="Lipzen A."/>
            <person name="Lutzoni F."/>
            <person name="Magnuson J."/>
            <person name="Mondo S."/>
            <person name="Nolan M."/>
            <person name="Ohm R."/>
            <person name="Pangilinan J."/>
            <person name="Park H.-J."/>
            <person name="Ramirez L."/>
            <person name="Alfaro M."/>
            <person name="Sun H."/>
            <person name="Tritt A."/>
            <person name="Yoshinaga Y."/>
            <person name="Zwiers L.-H."/>
            <person name="Turgeon B."/>
            <person name="Goodwin S."/>
            <person name="Spatafora J."/>
            <person name="Crous P."/>
            <person name="Grigoriev I."/>
        </authorList>
    </citation>
    <scope>NUCLEOTIDE SEQUENCE</scope>
    <source>
        <strain evidence="4">CBS 109.77</strain>
    </source>
</reference>
<dbReference type="EMBL" id="MU002012">
    <property type="protein sequence ID" value="KAF2791571.1"/>
    <property type="molecule type" value="Genomic_DNA"/>
</dbReference>
<proteinExistence type="predicted"/>
<feature type="region of interest" description="Disordered" evidence="1">
    <location>
        <begin position="241"/>
        <end position="263"/>
    </location>
</feature>
<organism evidence="4 5">
    <name type="scientific">Melanomma pulvis-pyrius CBS 109.77</name>
    <dbReference type="NCBI Taxonomy" id="1314802"/>
    <lineage>
        <taxon>Eukaryota</taxon>
        <taxon>Fungi</taxon>
        <taxon>Dikarya</taxon>
        <taxon>Ascomycota</taxon>
        <taxon>Pezizomycotina</taxon>
        <taxon>Dothideomycetes</taxon>
        <taxon>Pleosporomycetidae</taxon>
        <taxon>Pleosporales</taxon>
        <taxon>Melanommataceae</taxon>
        <taxon>Melanomma</taxon>
    </lineage>
</organism>
<name>A0A6A6X5P7_9PLEO</name>
<accession>A0A6A6X5P7</accession>
<feature type="signal peptide" evidence="3">
    <location>
        <begin position="1"/>
        <end position="23"/>
    </location>
</feature>
<feature type="compositionally biased region" description="Polar residues" evidence="1">
    <location>
        <begin position="328"/>
        <end position="339"/>
    </location>
</feature>
<protein>
    <recommendedName>
        <fullName evidence="6">Mid2 domain-containing protein</fullName>
    </recommendedName>
</protein>
<evidence type="ECO:0000256" key="1">
    <source>
        <dbReference type="SAM" id="MobiDB-lite"/>
    </source>
</evidence>
<dbReference type="Proteomes" id="UP000799757">
    <property type="component" value="Unassembled WGS sequence"/>
</dbReference>
<evidence type="ECO:0000256" key="3">
    <source>
        <dbReference type="SAM" id="SignalP"/>
    </source>
</evidence>
<gene>
    <name evidence="4" type="ORF">K505DRAFT_376668</name>
</gene>
<evidence type="ECO:0000313" key="4">
    <source>
        <dbReference type="EMBL" id="KAF2791571.1"/>
    </source>
</evidence>
<keyword evidence="2" id="KW-1133">Transmembrane helix</keyword>
<feature type="compositionally biased region" description="Pro residues" evidence="1">
    <location>
        <begin position="428"/>
        <end position="442"/>
    </location>
</feature>
<evidence type="ECO:0000256" key="2">
    <source>
        <dbReference type="SAM" id="Phobius"/>
    </source>
</evidence>
<feature type="region of interest" description="Disordered" evidence="1">
    <location>
        <begin position="401"/>
        <end position="460"/>
    </location>
</feature>
<feature type="region of interest" description="Disordered" evidence="1">
    <location>
        <begin position="328"/>
        <end position="351"/>
    </location>
</feature>
<keyword evidence="2" id="KW-0472">Membrane</keyword>
<feature type="compositionally biased region" description="Pro residues" evidence="1">
    <location>
        <begin position="247"/>
        <end position="256"/>
    </location>
</feature>
<sequence>MGAANLAIVVLFLVASFLPDIIAAINVPRQAPNLQRFLSLGHDMDQTPNATSLDDETFRDTDFLPISSMRGSTPWHLPRLFPRQNCIGDQNKCFAGSDDSWCGCDAICCTNTVEKFGYCCTSVKVCDIPNSACMDPVVTTTVVITTTSIVYNYYTTLYSISEADTTTVIISSLDVVTISSADTATVVDVITISSQKVNQARGAVIRPATPASQPASIVTSTRTATTQVPTANTIREQEQKPLGPLITPKPPSPGSPAFPRKKKRTVTSTVIIGTSTVYSTSSIYDTSTVSYTIMETASTTTWQTTTTFLNAKTTVHVTSFLNLAQTQSEATASNTPQPKSTGGGEASSSTGLTKASKIGIGVGAAAGSLITSIVLAFYLRRRRKNRKAEVAALISQAVAAATAAGPNPTGTAPKPMENYPGAPQQMYTPPPPNSQVSYPPPGGVYAPQPGYGPNALHGHEMPATPVQHLYEMYHEDLPEHRR</sequence>
<keyword evidence="3" id="KW-0732">Signal</keyword>
<evidence type="ECO:0008006" key="6">
    <source>
        <dbReference type="Google" id="ProtNLM"/>
    </source>
</evidence>
<keyword evidence="2" id="KW-0812">Transmembrane</keyword>
<dbReference type="AlphaFoldDB" id="A0A6A6X5P7"/>
<feature type="chain" id="PRO_5025404313" description="Mid2 domain-containing protein" evidence="3">
    <location>
        <begin position="24"/>
        <end position="482"/>
    </location>
</feature>
<feature type="transmembrane region" description="Helical" evidence="2">
    <location>
        <begin position="358"/>
        <end position="379"/>
    </location>
</feature>
<keyword evidence="5" id="KW-1185">Reference proteome</keyword>
<evidence type="ECO:0000313" key="5">
    <source>
        <dbReference type="Proteomes" id="UP000799757"/>
    </source>
</evidence>